<protein>
    <submittedName>
        <fullName evidence="1">Uncharacterized protein</fullName>
    </submittedName>
</protein>
<reference evidence="1 2" key="1">
    <citation type="submission" date="2017-09" db="EMBL/GenBank/DDBJ databases">
        <title>Complete genome sequence of bacteriophage (DU_PP_V) infecting Pectobacterium spp.</title>
        <authorList>
            <person name="Park T.-H."/>
        </authorList>
    </citation>
    <scope>NUCLEOTIDE SEQUENCE [LARGE SCALE GENOMIC DNA]</scope>
</reference>
<evidence type="ECO:0000313" key="2">
    <source>
        <dbReference type="Proteomes" id="UP000240663"/>
    </source>
</evidence>
<sequence>MDLVESQDILSHALQVSKKDFVASILQEASDLEWLRDSMQGVPLLPEEQQMDYVMLTITRYMSLRLEQSKKTREDYEYSLALLENAVKHSNPEYKKLMH</sequence>
<name>A0A2D2W6S9_9CAUD</name>
<evidence type="ECO:0000313" key="1">
    <source>
        <dbReference type="EMBL" id="ATS94002.1"/>
    </source>
</evidence>
<accession>A0A2D2W6S9</accession>
<dbReference type="Proteomes" id="UP000240663">
    <property type="component" value="Segment"/>
</dbReference>
<dbReference type="EMBL" id="MF979564">
    <property type="protein sequence ID" value="ATS94002.1"/>
    <property type="molecule type" value="Genomic_DNA"/>
</dbReference>
<keyword evidence="2" id="KW-1185">Reference proteome</keyword>
<organism evidence="1 2">
    <name type="scientific">Pectobacterium phage DU_PP_V</name>
    <dbReference type="NCBI Taxonomy" id="2041492"/>
    <lineage>
        <taxon>Viruses</taxon>
        <taxon>Duplodnaviria</taxon>
        <taxon>Heunggongvirae</taxon>
        <taxon>Uroviricota</taxon>
        <taxon>Caudoviricetes</taxon>
        <taxon>Demerecviridae</taxon>
        <taxon>Mccorquodalevirinae</taxon>
        <taxon>Hongcheonvirus</taxon>
        <taxon>Hongcheonvirus DUPPV</taxon>
    </lineage>
</organism>
<proteinExistence type="predicted"/>
<gene>
    <name evidence="1" type="ORF">P13BB106kb_p018</name>
</gene>